<feature type="domain" description="Fibronectin type-III" evidence="2">
    <location>
        <begin position="397"/>
        <end position="497"/>
    </location>
</feature>
<dbReference type="GO" id="GO:0005509">
    <property type="term" value="F:calcium ion binding"/>
    <property type="evidence" value="ECO:0007669"/>
    <property type="project" value="InterPro"/>
</dbReference>
<dbReference type="GO" id="GO:0005886">
    <property type="term" value="C:plasma membrane"/>
    <property type="evidence" value="ECO:0007669"/>
    <property type="project" value="TreeGrafter"/>
</dbReference>
<dbReference type="InterPro" id="IPR000033">
    <property type="entry name" value="LDLR_classB_rpt"/>
</dbReference>
<dbReference type="SUPFAM" id="SSF50969">
    <property type="entry name" value="YVTN repeat-like/Quinoprotein amine dehydrogenase"/>
    <property type="match status" value="1"/>
</dbReference>
<dbReference type="Pfam" id="PF13205">
    <property type="entry name" value="Big_5"/>
    <property type="match status" value="1"/>
</dbReference>
<dbReference type="InterPro" id="IPR041248">
    <property type="entry name" value="YDG"/>
</dbReference>
<proteinExistence type="predicted"/>
<dbReference type="InterPro" id="IPR050778">
    <property type="entry name" value="Cueball_EGF_LRP_Nidogen"/>
</dbReference>
<dbReference type="Gene3D" id="2.120.10.30">
    <property type="entry name" value="TolB, C-terminal domain"/>
    <property type="match status" value="3"/>
</dbReference>
<organism evidence="3 4">
    <name type="scientific">Paludibacter propionicigenes (strain DSM 17365 / JCM 13257 / WB4)</name>
    <dbReference type="NCBI Taxonomy" id="694427"/>
    <lineage>
        <taxon>Bacteria</taxon>
        <taxon>Pseudomonadati</taxon>
        <taxon>Bacteroidota</taxon>
        <taxon>Bacteroidia</taxon>
        <taxon>Bacteroidales</taxon>
        <taxon>Paludibacteraceae</taxon>
        <taxon>Paludibacter</taxon>
    </lineage>
</organism>
<dbReference type="SUPFAM" id="SSF49313">
    <property type="entry name" value="Cadherin-like"/>
    <property type="match status" value="1"/>
</dbReference>
<dbReference type="GO" id="GO:0060070">
    <property type="term" value="P:canonical Wnt signaling pathway"/>
    <property type="evidence" value="ECO:0007669"/>
    <property type="project" value="TreeGrafter"/>
</dbReference>
<keyword evidence="4" id="KW-1185">Reference proteome</keyword>
<dbReference type="InterPro" id="IPR002909">
    <property type="entry name" value="IPT_dom"/>
</dbReference>
<dbReference type="PANTHER" id="PTHR46513">
    <property type="entry name" value="VITELLOGENIN RECEPTOR-LIKE PROTEIN-RELATED-RELATED"/>
    <property type="match status" value="1"/>
</dbReference>
<protein>
    <submittedName>
        <fullName evidence="3">Cell surface receptor IPT/TIG domain protein</fullName>
    </submittedName>
</protein>
<reference key="1">
    <citation type="submission" date="2010-11" db="EMBL/GenBank/DDBJ databases">
        <title>The complete genome of Paludibacter propionicigenes DSM 17365.</title>
        <authorList>
            <consortium name="US DOE Joint Genome Institute (JGI-PGF)"/>
            <person name="Lucas S."/>
            <person name="Copeland A."/>
            <person name="Lapidus A."/>
            <person name="Bruce D."/>
            <person name="Goodwin L."/>
            <person name="Pitluck S."/>
            <person name="Kyrpides N."/>
            <person name="Mavromatis K."/>
            <person name="Ivanova N."/>
            <person name="Munk A.C."/>
            <person name="Brettin T."/>
            <person name="Detter J.C."/>
            <person name="Han C."/>
            <person name="Tapia R."/>
            <person name="Land M."/>
            <person name="Hauser L."/>
            <person name="Markowitz V."/>
            <person name="Cheng J.-F."/>
            <person name="Hugenholtz P."/>
            <person name="Woyke T."/>
            <person name="Wu D."/>
            <person name="Gronow S."/>
            <person name="Wellnitz S."/>
            <person name="Brambilla E."/>
            <person name="Klenk H.-P."/>
            <person name="Eisen J.A."/>
        </authorList>
    </citation>
    <scope>NUCLEOTIDE SEQUENCE</scope>
    <source>
        <strain>WB4</strain>
    </source>
</reference>
<dbReference type="InterPro" id="IPR011044">
    <property type="entry name" value="Quino_amine_DH_bsu"/>
</dbReference>
<dbReference type="PROSITE" id="PS50853">
    <property type="entry name" value="FN3"/>
    <property type="match status" value="1"/>
</dbReference>
<dbReference type="EMBL" id="CP002345">
    <property type="protein sequence ID" value="ADQ81040.1"/>
    <property type="molecule type" value="Genomic_DNA"/>
</dbReference>
<dbReference type="SMART" id="SM00135">
    <property type="entry name" value="LY"/>
    <property type="match status" value="5"/>
</dbReference>
<dbReference type="STRING" id="694427.Palpr_2911"/>
<evidence type="ECO:0000313" key="4">
    <source>
        <dbReference type="Proteomes" id="UP000008718"/>
    </source>
</evidence>
<reference evidence="3 4" key="2">
    <citation type="journal article" date="2011" name="Stand. Genomic Sci.">
        <title>Complete genome sequence of Paludibacter propionicigenes type strain (WB4).</title>
        <authorList>
            <person name="Gronow S."/>
            <person name="Munk C."/>
            <person name="Lapidus A."/>
            <person name="Nolan M."/>
            <person name="Lucas S."/>
            <person name="Hammon N."/>
            <person name="Deshpande S."/>
            <person name="Cheng J.F."/>
            <person name="Tapia R."/>
            <person name="Han C."/>
            <person name="Goodwin L."/>
            <person name="Pitluck S."/>
            <person name="Liolios K."/>
            <person name="Ivanova N."/>
            <person name="Mavromatis K."/>
            <person name="Mikhailova N."/>
            <person name="Pati A."/>
            <person name="Chen A."/>
            <person name="Palaniappan K."/>
            <person name="Land M."/>
            <person name="Hauser L."/>
            <person name="Chang Y.J."/>
            <person name="Jeffries C.D."/>
            <person name="Brambilla E."/>
            <person name="Rohde M."/>
            <person name="Goker M."/>
            <person name="Detter J.C."/>
            <person name="Woyke T."/>
            <person name="Bristow J."/>
            <person name="Eisen J.A."/>
            <person name="Markowitz V."/>
            <person name="Hugenholtz P."/>
            <person name="Kyrpides N.C."/>
            <person name="Klenk H.P."/>
        </authorList>
    </citation>
    <scope>NUCLEOTIDE SEQUENCE [LARGE SCALE GENOMIC DNA]</scope>
    <source>
        <strain evidence="4">DSM 17365 / JCM 13257 / WB4</strain>
    </source>
</reference>
<dbReference type="Gene3D" id="3.30.160.710">
    <property type="match status" value="2"/>
</dbReference>
<sequence>MRKTFTLLFIFLITLQVAVKAQDRIYWGITSQNISSAKLDGTDVKRSVTLSGQIFDMETDFYKGILYYGDGSIVKKTNTDGTNLQKLYEGSKTIGGLALDLINNKLYFSEYGSGNVIIRRCNLDGTGMEVIVTSPNSNFYTYNLTISTTLQKLYWTESKSSTANSIILRCNLDGTNVETLMTTTSFIPGLTIDEKSQRLYLAYWSESKVMTTDMTCSTTPTLVFANSNKTFQMAVSNVDEKLYFAEMGTKKIRKCNLDGSSPQDIVSGLSGQPMALSIPTVPPAPTINANETYTFELNDFIFSSVDKNLLAKIKITTLTSKGTLYLDANNNNIVDAGEAVVLNQEIAKADLVAGTLKFNPAANEYGSPYTTFTFIWFNGTSYTTLDLLQYIYVLSIAPTVTTQAVSDIGSTTATGNGNITDLGVPFPTSYGVCWNTTGTPTTSDSKVDKGSISTTGAFTAAITGLTANTTYKVRAYATNEVGTSYGTEVSFTTAASPTVTAISPSSGSTVGGTTVTITGTNLIGVTAVKFGSTNATSFSVNSTTQITAVSPSGTAGAVDITVTTQSGTSTISINDKFTYFGAPTFTSTPVTTVNYNQDYNYNANTTIEGGIEATITAPTLPAWLSINGQQGNGTPKLIGNIPAGVLITGAAEDNNGNIYAITYYDDDNTTLNTIYKITPDGTTTVWKSGLISGAVYELHIANGYIYIPRYMSTVNSITRVPLNNPDAVEENFASLTHGALALTDHGGWIYASDYSSREIVRVNETTKASEIILTSANGIPSSGVFGLDFDQNENLFIATYQNRSILKYNTSTSTLSTVLSGLPTDPTSIKVDKQGNYYVALESGGLRKYKPDFSSYESVSLNANDDVWGLSMSKTGAITYSQLGSNNIYSIKNGLILQGTPAKSDVGSHNVVLRATNDAGYTDQTFTINVVDNVAPVVTAYSPVTNSTDISLQPTLSLTFDEEVSLGSTGILSIYNGASLVKSYDLSMTADRALFTLSADKKTVSVTLTENLPVNTLLNVGLSAGFVKDKYDNNFAGFTAASNTWQFTTINKVAQTITYPAIDTKTYGDADFILGNATTDKGLTITFTAADPTVVSITGNQATILKAGNTKITATQTGDNVTFAATQVEQILSVKRALLTVKADNKSKVYDGQVADNFTVAYTGFVKDETATALIGTLSFTGTAVTAITAGLDYIITPSGYSSDNYTITYENGKLDISKRPITITADAKSKTYGDADPALTAQISSGTIVTGDVASGSLVRTTGETAADYAIDLGTYTYGSNYTETFVPANLTIGKRAITLTAVADTKTYDGTTVSTAIPTVGTLATGDAINVAPTQTFDNAAVGTTHVLTASGLTIKNGNTDVTSNYDISYVPANGNITAKALTMSDPTVTLSKVYDGNTVAAVTAGTLSGVVTTDEGNVTVTAVGNYDNATIGTNKMITVVYTLGGSAAGNYSAPANYLGTGAEILSGNITLEPLSNPTPNPDPNSTGLILSYNVVAGGPTQYQITFEASALAVGIQNVSYTALVTTGTDGSISITVPKGTKPGKYKGTLHMRNDFGVESPAYDFVLTVNIPTEYIAVKYNRVLVLDNSTRIFSAYQWFKDGVAIEGATKQFYRDPKGLVGTYTVQATDINGEILYSYPKVLNIPLALKVTAYPTMVRPSQTCTVEITDEAMELDMAGAELSVYSAKGIRVYHSTKVENLNTIKLPTMDGVYSGCLTTADGQSFSFKVIVTN</sequence>
<dbReference type="GO" id="GO:0042813">
    <property type="term" value="F:Wnt receptor activity"/>
    <property type="evidence" value="ECO:0007669"/>
    <property type="project" value="TreeGrafter"/>
</dbReference>
<dbReference type="CDD" id="cd00063">
    <property type="entry name" value="FN3"/>
    <property type="match status" value="1"/>
</dbReference>
<dbReference type="SUPFAM" id="SSF81296">
    <property type="entry name" value="E set domains"/>
    <property type="match status" value="1"/>
</dbReference>
<dbReference type="InterPro" id="IPR036116">
    <property type="entry name" value="FN3_sf"/>
</dbReference>
<dbReference type="InterPro" id="IPR041286">
    <property type="entry name" value="MBG_2"/>
</dbReference>
<dbReference type="InterPro" id="IPR032812">
    <property type="entry name" value="SbsA_Ig"/>
</dbReference>
<evidence type="ECO:0000256" key="1">
    <source>
        <dbReference type="ARBA" id="ARBA00022729"/>
    </source>
</evidence>
<dbReference type="InterPro" id="IPR015919">
    <property type="entry name" value="Cadherin-like_sf"/>
</dbReference>
<keyword evidence="3" id="KW-0675">Receptor</keyword>
<dbReference type="Pfam" id="PF01833">
    <property type="entry name" value="TIG"/>
    <property type="match status" value="1"/>
</dbReference>
<dbReference type="eggNOG" id="COG4677">
    <property type="taxonomic scope" value="Bacteria"/>
</dbReference>
<dbReference type="eggNOG" id="COG2911">
    <property type="taxonomic scope" value="Bacteria"/>
</dbReference>
<dbReference type="GO" id="GO:0017147">
    <property type="term" value="F:Wnt-protein binding"/>
    <property type="evidence" value="ECO:0007669"/>
    <property type="project" value="TreeGrafter"/>
</dbReference>
<dbReference type="InterPro" id="IPR011042">
    <property type="entry name" value="6-blade_b-propeller_TolB-like"/>
</dbReference>
<name>E4T8J6_PALPW</name>
<dbReference type="Pfam" id="PF18657">
    <property type="entry name" value="YDG"/>
    <property type="match status" value="2"/>
</dbReference>
<evidence type="ECO:0000313" key="3">
    <source>
        <dbReference type="EMBL" id="ADQ81040.1"/>
    </source>
</evidence>
<dbReference type="HOGENOM" id="CLU_239874_0_0_10"/>
<gene>
    <name evidence="3" type="ordered locus">Palpr_2911</name>
</gene>
<dbReference type="eggNOG" id="COG3468">
    <property type="taxonomic scope" value="Bacteria"/>
</dbReference>
<dbReference type="KEGG" id="ppn:Palpr_2911"/>
<dbReference type="Pfam" id="PF18676">
    <property type="entry name" value="MBG_2"/>
    <property type="match status" value="2"/>
</dbReference>
<evidence type="ECO:0000259" key="2">
    <source>
        <dbReference type="PROSITE" id="PS50853"/>
    </source>
</evidence>
<dbReference type="eggNOG" id="COG1785">
    <property type="taxonomic scope" value="Bacteria"/>
</dbReference>
<dbReference type="InterPro" id="IPR014756">
    <property type="entry name" value="Ig_E-set"/>
</dbReference>
<dbReference type="SUPFAM" id="SSF49265">
    <property type="entry name" value="Fibronectin type III"/>
    <property type="match status" value="1"/>
</dbReference>
<accession>E4T8J6</accession>
<dbReference type="InterPro" id="IPR003961">
    <property type="entry name" value="FN3_dom"/>
</dbReference>
<dbReference type="eggNOG" id="COG2931">
    <property type="taxonomic scope" value="Bacteria"/>
</dbReference>
<dbReference type="InterPro" id="IPR013783">
    <property type="entry name" value="Ig-like_fold"/>
</dbReference>
<dbReference type="OrthoDB" id="975232at2"/>
<dbReference type="Proteomes" id="UP000008718">
    <property type="component" value="Chromosome"/>
</dbReference>
<dbReference type="PANTHER" id="PTHR46513:SF13">
    <property type="entry name" value="EGF-LIKE DOMAIN-CONTAINING PROTEIN"/>
    <property type="match status" value="1"/>
</dbReference>
<dbReference type="RefSeq" id="WP_013446409.1">
    <property type="nucleotide sequence ID" value="NC_014734.1"/>
</dbReference>
<dbReference type="SUPFAM" id="SSF101898">
    <property type="entry name" value="NHL repeat"/>
    <property type="match status" value="1"/>
</dbReference>
<dbReference type="Gene3D" id="2.60.40.10">
    <property type="entry name" value="Immunoglobulins"/>
    <property type="match status" value="2"/>
</dbReference>
<dbReference type="SMART" id="SM00429">
    <property type="entry name" value="IPT"/>
    <property type="match status" value="1"/>
</dbReference>
<dbReference type="eggNOG" id="COG3386">
    <property type="taxonomic scope" value="Bacteria"/>
</dbReference>
<keyword evidence="1" id="KW-0732">Signal</keyword>